<reference evidence="2" key="1">
    <citation type="submission" date="2014-09" db="EMBL/GenBank/DDBJ databases">
        <title>Vibrio variabilis JCM 19239. (C206) whole genome shotgun sequence.</title>
        <authorList>
            <person name="Sawabe T."/>
            <person name="Meirelles P."/>
            <person name="Nakanishi M."/>
            <person name="Sayaka M."/>
            <person name="Hattori M."/>
            <person name="Ohkuma M."/>
        </authorList>
    </citation>
    <scope>NUCLEOTIDE SEQUENCE [LARGE SCALE GENOMIC DNA]</scope>
    <source>
        <strain evidence="2">JCM 19239</strain>
    </source>
</reference>
<dbReference type="Gene3D" id="3.40.640.10">
    <property type="entry name" value="Type I PLP-dependent aspartate aminotransferase-like (Major domain)"/>
    <property type="match status" value="1"/>
</dbReference>
<dbReference type="Proteomes" id="UP000029223">
    <property type="component" value="Unassembled WGS sequence"/>
</dbReference>
<evidence type="ECO:0000313" key="2">
    <source>
        <dbReference type="Proteomes" id="UP000029223"/>
    </source>
</evidence>
<proteinExistence type="predicted"/>
<dbReference type="GO" id="GO:0004069">
    <property type="term" value="F:L-aspartate:2-oxoglutarate aminotransferase activity"/>
    <property type="evidence" value="ECO:0007669"/>
    <property type="project" value="UniProtKB-EC"/>
</dbReference>
<dbReference type="InterPro" id="IPR015421">
    <property type="entry name" value="PyrdxlP-dep_Trfase_major"/>
</dbReference>
<evidence type="ECO:0000313" key="1">
    <source>
        <dbReference type="EMBL" id="GAL26173.1"/>
    </source>
</evidence>
<keyword evidence="2" id="KW-1185">Reference proteome</keyword>
<name>A0ABQ0JBM8_9VIBR</name>
<organism evidence="1 2">
    <name type="scientific">Vibrio variabilis</name>
    <dbReference type="NCBI Taxonomy" id="990271"/>
    <lineage>
        <taxon>Bacteria</taxon>
        <taxon>Pseudomonadati</taxon>
        <taxon>Pseudomonadota</taxon>
        <taxon>Gammaproteobacteria</taxon>
        <taxon>Vibrionales</taxon>
        <taxon>Vibrionaceae</taxon>
        <taxon>Vibrio</taxon>
    </lineage>
</organism>
<comment type="caution">
    <text evidence="1">The sequence shown here is derived from an EMBL/GenBank/DDBJ whole genome shotgun (WGS) entry which is preliminary data.</text>
</comment>
<accession>A0ABQ0JBM8</accession>
<keyword evidence="1" id="KW-0032">Aminotransferase</keyword>
<sequence length="53" mass="5976">MLGDLMNVAAPGTTVWLSNPSYVNHKPVMEPRPTVKFYRYFNAATNKLTAMQC</sequence>
<reference evidence="2" key="2">
    <citation type="submission" date="2014-09" db="EMBL/GenBank/DDBJ databases">
        <authorList>
            <consortium name="NBRP consortium"/>
            <person name="Sawabe T."/>
            <person name="Meirelles P."/>
            <person name="Nakanishi M."/>
            <person name="Sayaka M."/>
            <person name="Hattori M."/>
            <person name="Ohkuma M."/>
        </authorList>
    </citation>
    <scope>NUCLEOTIDE SEQUENCE [LARGE SCALE GENOMIC DNA]</scope>
    <source>
        <strain evidence="2">JCM 19239</strain>
    </source>
</reference>
<protein>
    <submittedName>
        <fullName evidence="1">Aspartate aminotransferase</fullName>
        <ecNumber evidence="1">2.6.1.1</ecNumber>
    </submittedName>
</protein>
<gene>
    <name evidence="1" type="ORF">JCM19239_845</name>
</gene>
<dbReference type="EMBL" id="BBMS01000016">
    <property type="protein sequence ID" value="GAL26173.1"/>
    <property type="molecule type" value="Genomic_DNA"/>
</dbReference>
<keyword evidence="1" id="KW-0808">Transferase</keyword>
<dbReference type="EC" id="2.6.1.1" evidence="1"/>